<dbReference type="GO" id="GO:0004181">
    <property type="term" value="F:metallocarboxypeptidase activity"/>
    <property type="evidence" value="ECO:0007669"/>
    <property type="project" value="InterPro"/>
</dbReference>
<evidence type="ECO:0000313" key="16">
    <source>
        <dbReference type="Proteomes" id="UP000277766"/>
    </source>
</evidence>
<dbReference type="Gene3D" id="2.60.120.380">
    <property type="match status" value="1"/>
</dbReference>
<dbReference type="PROSITE" id="PS51257">
    <property type="entry name" value="PROKAR_LIPOPROTEIN"/>
    <property type="match status" value="1"/>
</dbReference>
<keyword evidence="3 15" id="KW-0121">Carboxypeptidase</keyword>
<dbReference type="EMBL" id="RXPE01000004">
    <property type="protein sequence ID" value="RTR29453.1"/>
    <property type="molecule type" value="Genomic_DNA"/>
</dbReference>
<evidence type="ECO:0000256" key="12">
    <source>
        <dbReference type="PROSITE-ProRule" id="PRU01379"/>
    </source>
</evidence>
<dbReference type="Pfam" id="PF00246">
    <property type="entry name" value="Peptidase_M14"/>
    <property type="match status" value="1"/>
</dbReference>
<evidence type="ECO:0000256" key="8">
    <source>
        <dbReference type="ARBA" id="ARBA00022833"/>
    </source>
</evidence>
<evidence type="ECO:0000313" key="15">
    <source>
        <dbReference type="EMBL" id="RTR29453.1"/>
    </source>
</evidence>
<keyword evidence="5" id="KW-0479">Metal-binding</keyword>
<keyword evidence="8" id="KW-0862">Zinc</keyword>
<comment type="catalytic activity">
    <reaction evidence="10">
        <text>Releases a C-terminal residue, which may be hydrophobic or positively charged.</text>
        <dbReference type="EC" id="3.4.17.18"/>
    </reaction>
</comment>
<evidence type="ECO:0000256" key="10">
    <source>
        <dbReference type="ARBA" id="ARBA00050859"/>
    </source>
</evidence>
<evidence type="ECO:0000256" key="11">
    <source>
        <dbReference type="ARBA" id="ARBA00066554"/>
    </source>
</evidence>
<dbReference type="Gene3D" id="3.40.630.10">
    <property type="entry name" value="Zn peptidases"/>
    <property type="match status" value="1"/>
</dbReference>
<evidence type="ECO:0000256" key="2">
    <source>
        <dbReference type="ARBA" id="ARBA00005988"/>
    </source>
</evidence>
<keyword evidence="9" id="KW-0482">Metalloprotease</keyword>
<evidence type="ECO:0000256" key="13">
    <source>
        <dbReference type="SAM" id="SignalP"/>
    </source>
</evidence>
<feature type="chain" id="PRO_5019155819" description="carboxypeptidase T" evidence="13">
    <location>
        <begin position="28"/>
        <end position="664"/>
    </location>
</feature>
<evidence type="ECO:0000256" key="6">
    <source>
        <dbReference type="ARBA" id="ARBA00022729"/>
    </source>
</evidence>
<evidence type="ECO:0000256" key="9">
    <source>
        <dbReference type="ARBA" id="ARBA00023049"/>
    </source>
</evidence>
<evidence type="ECO:0000256" key="4">
    <source>
        <dbReference type="ARBA" id="ARBA00022670"/>
    </source>
</evidence>
<organism evidence="15 16">
    <name type="scientific">Deinococcus radiophilus</name>
    <dbReference type="NCBI Taxonomy" id="32062"/>
    <lineage>
        <taxon>Bacteria</taxon>
        <taxon>Thermotogati</taxon>
        <taxon>Deinococcota</taxon>
        <taxon>Deinococci</taxon>
        <taxon>Deinococcales</taxon>
        <taxon>Deinococcaceae</taxon>
        <taxon>Deinococcus</taxon>
    </lineage>
</organism>
<keyword evidence="4" id="KW-0645">Protease</keyword>
<dbReference type="PROSITE" id="PS52035">
    <property type="entry name" value="PEPTIDASE_M14"/>
    <property type="match status" value="1"/>
</dbReference>
<evidence type="ECO:0000256" key="7">
    <source>
        <dbReference type="ARBA" id="ARBA00022801"/>
    </source>
</evidence>
<dbReference type="SUPFAM" id="SSF53187">
    <property type="entry name" value="Zn-dependent exopeptidases"/>
    <property type="match status" value="1"/>
</dbReference>
<protein>
    <recommendedName>
        <fullName evidence="11">carboxypeptidase T</fullName>
        <ecNumber evidence="11">3.4.17.18</ecNumber>
    </recommendedName>
</protein>
<dbReference type="FunFam" id="3.40.630.10:FF:000084">
    <property type="entry name" value="Carboxypeptidase B2"/>
    <property type="match status" value="1"/>
</dbReference>
<evidence type="ECO:0000259" key="14">
    <source>
        <dbReference type="PROSITE" id="PS52035"/>
    </source>
</evidence>
<dbReference type="InterPro" id="IPR000834">
    <property type="entry name" value="Peptidase_M14"/>
</dbReference>
<keyword evidence="6 13" id="KW-0732">Signal</keyword>
<feature type="active site" description="Proton donor/acceptor" evidence="12">
    <location>
        <position position="409"/>
    </location>
</feature>
<gene>
    <name evidence="15" type="ORF">EJ104_03445</name>
</gene>
<proteinExistence type="inferred from homology"/>
<dbReference type="PANTHER" id="PTHR11705:SF143">
    <property type="entry name" value="SLL0236 PROTEIN"/>
    <property type="match status" value="1"/>
</dbReference>
<dbReference type="PANTHER" id="PTHR11705">
    <property type="entry name" value="PROTEASE FAMILY M14 CARBOXYPEPTIDASE A,B"/>
    <property type="match status" value="1"/>
</dbReference>
<keyword evidence="7" id="KW-0378">Hydrolase</keyword>
<dbReference type="Proteomes" id="UP000277766">
    <property type="component" value="Unassembled WGS sequence"/>
</dbReference>
<comment type="similarity">
    <text evidence="2 12">Belongs to the peptidase M14 family.</text>
</comment>
<evidence type="ECO:0000256" key="1">
    <source>
        <dbReference type="ARBA" id="ARBA00001947"/>
    </source>
</evidence>
<dbReference type="OrthoDB" id="9811296at2"/>
<dbReference type="EC" id="3.4.17.18" evidence="11"/>
<dbReference type="GO" id="GO:0006508">
    <property type="term" value="P:proteolysis"/>
    <property type="evidence" value="ECO:0007669"/>
    <property type="project" value="UniProtKB-KW"/>
</dbReference>
<evidence type="ECO:0000256" key="3">
    <source>
        <dbReference type="ARBA" id="ARBA00022645"/>
    </source>
</evidence>
<reference evidence="15 16" key="1">
    <citation type="submission" date="2018-12" db="EMBL/GenBank/DDBJ databases">
        <title>Deinococcus radiophilus ATCC 27603 genome sequencing and assembly.</title>
        <authorList>
            <person name="Maclea K.S."/>
            <person name="Maynard C.R."/>
        </authorList>
    </citation>
    <scope>NUCLEOTIDE SEQUENCE [LARGE SCALE GENOMIC DNA]</scope>
    <source>
        <strain evidence="15 16">ATCC 27603</strain>
    </source>
</reference>
<dbReference type="GO" id="GO:0008270">
    <property type="term" value="F:zinc ion binding"/>
    <property type="evidence" value="ECO:0007669"/>
    <property type="project" value="InterPro"/>
</dbReference>
<dbReference type="RefSeq" id="WP_126351364.1">
    <property type="nucleotide sequence ID" value="NZ_CP086380.1"/>
</dbReference>
<comment type="caution">
    <text evidence="15">The sequence shown here is derived from an EMBL/GenBank/DDBJ whole genome shotgun (WGS) entry which is preliminary data.</text>
</comment>
<feature type="signal peptide" evidence="13">
    <location>
        <begin position="1"/>
        <end position="27"/>
    </location>
</feature>
<dbReference type="SMART" id="SM00631">
    <property type="entry name" value="Zn_pept"/>
    <property type="match status" value="1"/>
</dbReference>
<dbReference type="AlphaFoldDB" id="A0A431W206"/>
<feature type="domain" description="Peptidase M14" evidence="14">
    <location>
        <begin position="139"/>
        <end position="440"/>
    </location>
</feature>
<name>A0A431W206_9DEIO</name>
<comment type="cofactor">
    <cofactor evidence="1">
        <name>Zn(2+)</name>
        <dbReference type="ChEBI" id="CHEBI:29105"/>
    </cofactor>
</comment>
<dbReference type="PRINTS" id="PR00765">
    <property type="entry name" value="CRBOXYPTASEA"/>
</dbReference>
<evidence type="ECO:0000256" key="5">
    <source>
        <dbReference type="ARBA" id="ARBA00022723"/>
    </source>
</evidence>
<keyword evidence="16" id="KW-1185">Reference proteome</keyword>
<dbReference type="GO" id="GO:0005615">
    <property type="term" value="C:extracellular space"/>
    <property type="evidence" value="ECO:0007669"/>
    <property type="project" value="TreeGrafter"/>
</dbReference>
<sequence>MNKMFGVVSLLTLALTLSACSSSEAPAAPDAEAPAKQEFARVPATEAECATFDKSETGEVFARVDYTDIEAAYKVAISFEPWEFNQDEKFLTVNVTQEDFERLRASGQELGFTVSIDEKLTQQQADGTLDAQAIGGYPCFRTVQETYAAAQSIVQQYPNLARWEQHGRTTAGNPIYRLVLTNKNTSGTKPKVLFNSALHAREYATAELNLRFAEKLVAEYGTNPDITWMLDSQEFYLVFQANPDGRARAEQGRLWRKNVNTRFCGTGSTPGVDLNRNFPFRWNTGGSSSDPCNETFMGPSAGSETETQALMGLMRQLFPDRRNDDLTSPAPADTMGIYIDIHSYSRLNLWPFGSTSTKPPNSAAMENLGRKFSYYNGHKPMQAVGLYPASGGTDEFAYGTLGVASYTLELGDAFFEDCSKFTSDILPRNMNALLYAAKVARAPYQMAGGPDATNVAVSGTTLTATATDNQAVGATAQAIRSAEYFIDTPPWAGGTPVAMTATDGTFNGTSEGVRATINTAGLSAGRHTVYVRATDTSGSTGPVSAVFLNVGSTPTPDPTPDPTPEPTPPTYDRTYQGTLYSGQNQVTQYYQYAGGTITGELKFPASADFDLYLQKWNGSNWAYVAQADGTSNPERVSYNATSGYYRWIVNAYSGSGSFVLGENR</sequence>
<accession>A0A431W206</accession>